<name>A0A832TAV3_9EURY</name>
<accession>A0A832TAV3</accession>
<gene>
    <name evidence="1" type="ORF">HA336_02690</name>
</gene>
<dbReference type="Proteomes" id="UP000619545">
    <property type="component" value="Unassembled WGS sequence"/>
</dbReference>
<evidence type="ECO:0000313" key="2">
    <source>
        <dbReference type="Proteomes" id="UP000619545"/>
    </source>
</evidence>
<evidence type="ECO:0000313" key="1">
    <source>
        <dbReference type="EMBL" id="HII70126.1"/>
    </source>
</evidence>
<dbReference type="GeneID" id="1476750"/>
<dbReference type="RefSeq" id="WP_011019019.1">
    <property type="nucleotide sequence ID" value="NZ_DUJS01000002.1"/>
</dbReference>
<protein>
    <submittedName>
        <fullName evidence="1">Uncharacterized protein</fullName>
    </submittedName>
</protein>
<organism evidence="1 2">
    <name type="scientific">Methanopyrus kandleri</name>
    <dbReference type="NCBI Taxonomy" id="2320"/>
    <lineage>
        <taxon>Archaea</taxon>
        <taxon>Methanobacteriati</taxon>
        <taxon>Methanobacteriota</taxon>
        <taxon>Methanomada group</taxon>
        <taxon>Methanopyri</taxon>
        <taxon>Methanopyrales</taxon>
        <taxon>Methanopyraceae</taxon>
        <taxon>Methanopyrus</taxon>
    </lineage>
</organism>
<proteinExistence type="predicted"/>
<sequence length="374" mass="41942">MDHDAVAMLMEVRADLKEVKALYQRLARIIRQAGLTNDYEYIISTAAALLVHDKYEKAREVLSGLKNPREGAMLTMAALREASLLDEILGEHTVEPAELVVNGVGSFDEALKKLDEYLVGEGEVRRQPGPDMSYLRATDGAISNHLLGRTVGYTLNTTPRDYAEFVENSVHAFAYARLLPSHQWRVRLSLEPYVTNPLSPPSLMRTLELVDELRDPELVMSELDVSENTFLRYYKTLVRYLLVHPDHEICEPTELGERALDDEEVLAEIVLKRGFWAILSKHPNGGSVAEKLAKRSVVNRKMKWKDEVDISLLVDAASDTDRAEAELPVVLAVHAEELSTVHLAARAGVSTGVAAEVLYEHFPEQDWEGERFGL</sequence>
<comment type="caution">
    <text evidence="1">The sequence shown here is derived from an EMBL/GenBank/DDBJ whole genome shotgun (WGS) entry which is preliminary data.</text>
</comment>
<reference evidence="1" key="1">
    <citation type="journal article" date="2020" name="bioRxiv">
        <title>A rank-normalized archaeal taxonomy based on genome phylogeny resolves widespread incomplete and uneven classifications.</title>
        <authorList>
            <person name="Rinke C."/>
            <person name="Chuvochina M."/>
            <person name="Mussig A.J."/>
            <person name="Chaumeil P.-A."/>
            <person name="Waite D.W."/>
            <person name="Whitman W.B."/>
            <person name="Parks D.H."/>
            <person name="Hugenholtz P."/>
        </authorList>
    </citation>
    <scope>NUCLEOTIDE SEQUENCE</scope>
    <source>
        <strain evidence="1">UBA8853</strain>
    </source>
</reference>
<dbReference type="EMBL" id="DUJS01000002">
    <property type="protein sequence ID" value="HII70126.1"/>
    <property type="molecule type" value="Genomic_DNA"/>
</dbReference>
<dbReference type="AlphaFoldDB" id="A0A832TAV3"/>